<dbReference type="Proteomes" id="UP000527355">
    <property type="component" value="Unassembled WGS sequence"/>
</dbReference>
<evidence type="ECO:0000256" key="1">
    <source>
        <dbReference type="SAM" id="MobiDB-lite"/>
    </source>
</evidence>
<keyword evidence="3" id="KW-1185">Reference proteome</keyword>
<evidence type="ECO:0000313" key="2">
    <source>
        <dbReference type="EMBL" id="KAF6387741.1"/>
    </source>
</evidence>
<dbReference type="EMBL" id="JABWUV010000001">
    <property type="protein sequence ID" value="KAF6387741.1"/>
    <property type="molecule type" value="Genomic_DNA"/>
</dbReference>
<dbReference type="AlphaFoldDB" id="A0A7J8AN90"/>
<reference evidence="2 3" key="1">
    <citation type="journal article" date="2020" name="Nature">
        <title>Six reference-quality genomes reveal evolution of bat adaptations.</title>
        <authorList>
            <person name="Jebb D."/>
            <person name="Huang Z."/>
            <person name="Pippel M."/>
            <person name="Hughes G.M."/>
            <person name="Lavrichenko K."/>
            <person name="Devanna P."/>
            <person name="Winkler S."/>
            <person name="Jermiin L.S."/>
            <person name="Skirmuntt E.C."/>
            <person name="Katzourakis A."/>
            <person name="Burkitt-Gray L."/>
            <person name="Ray D.A."/>
            <person name="Sullivan K.A.M."/>
            <person name="Roscito J.G."/>
            <person name="Kirilenko B.M."/>
            <person name="Davalos L.M."/>
            <person name="Corthals A.P."/>
            <person name="Power M.L."/>
            <person name="Jones G."/>
            <person name="Ransome R.D."/>
            <person name="Dechmann D.K.N."/>
            <person name="Locatelli A.G."/>
            <person name="Puechmaille S.J."/>
            <person name="Fedrigo O."/>
            <person name="Jarvis E.D."/>
            <person name="Hiller M."/>
            <person name="Vernes S.C."/>
            <person name="Myers E.W."/>
            <person name="Teeling E.C."/>
        </authorList>
    </citation>
    <scope>NUCLEOTIDE SEQUENCE [LARGE SCALE GENOMIC DNA]</scope>
    <source>
        <strain evidence="2">MMyoMyo1</strain>
        <tissue evidence="2">Flight muscle</tissue>
    </source>
</reference>
<protein>
    <submittedName>
        <fullName evidence="2">Uncharacterized protein</fullName>
    </submittedName>
</protein>
<feature type="region of interest" description="Disordered" evidence="1">
    <location>
        <begin position="153"/>
        <end position="206"/>
    </location>
</feature>
<name>A0A7J8AN90_MYOMY</name>
<feature type="compositionally biased region" description="Polar residues" evidence="1">
    <location>
        <begin position="155"/>
        <end position="167"/>
    </location>
</feature>
<feature type="region of interest" description="Disordered" evidence="1">
    <location>
        <begin position="73"/>
        <end position="137"/>
    </location>
</feature>
<proteinExistence type="predicted"/>
<accession>A0A7J8AN90</accession>
<gene>
    <name evidence="2" type="ORF">mMyoMyo1_008179</name>
</gene>
<comment type="caution">
    <text evidence="2">The sequence shown here is derived from an EMBL/GenBank/DDBJ whole genome shotgun (WGS) entry which is preliminary data.</text>
</comment>
<evidence type="ECO:0000313" key="3">
    <source>
        <dbReference type="Proteomes" id="UP000527355"/>
    </source>
</evidence>
<dbReference type="VEuPathDB" id="HostDB:GeneID_118658533"/>
<organism evidence="2 3">
    <name type="scientific">Myotis myotis</name>
    <name type="common">Greater mouse-eared bat</name>
    <name type="synonym">Vespertilio myotis</name>
    <dbReference type="NCBI Taxonomy" id="51298"/>
    <lineage>
        <taxon>Eukaryota</taxon>
        <taxon>Metazoa</taxon>
        <taxon>Chordata</taxon>
        <taxon>Craniata</taxon>
        <taxon>Vertebrata</taxon>
        <taxon>Euteleostomi</taxon>
        <taxon>Mammalia</taxon>
        <taxon>Eutheria</taxon>
        <taxon>Laurasiatheria</taxon>
        <taxon>Chiroptera</taxon>
        <taxon>Yangochiroptera</taxon>
        <taxon>Vespertilionidae</taxon>
        <taxon>Myotis</taxon>
    </lineage>
</organism>
<sequence>MRSSYRGKFSGREERFEIKAFPRLKAESSLNPDPKPTFFPQCGPWEWRVLEGRPSIPVASLFPWLQLGCRSGKADQLSSKGAKGPDPGPGSSGRGEGEGKGQIPPFCDPPRFSPLLQPEEEMETVFDMEPSSTSSTPTSLLYVATVLQEPEMNLTPASSPAQHTYGTMNREPEEGEEESGVRGFARELDAAQFQEGLELEGPSQYH</sequence>